<evidence type="ECO:0000313" key="1">
    <source>
        <dbReference type="EMBL" id="GMS98881.1"/>
    </source>
</evidence>
<sequence length="325" mass="37541">ELMNWLGSSRLAQMNREHVPSPRFDQCQKTRALINNMSTMLSPANPVAPIHLDENEKCSLIACMTGFHPKQVRRLLNGHDDILDGPKVWCPPCKPPQSNQTAESRRQKNLEIFCEETRFHLRFYIHGLFREQKRPSLEMICKAKDDWLMGDDEGRTVSPTTLYKCMRAMGFSYRQLTTRTHNFLSPSISSMRNYFLISMADLRTRTGSDAPYFGYLDETWIYPGMRHNYCWVDSFAEENPFLAMRIGLTPGMEPEYTNGERLDLVGVFSEEGFIHRQVYRTKRNEGESCSDYHGEMNSDVFEAYAEGAFAELAKGLRRRIDSPSS</sequence>
<dbReference type="AlphaFoldDB" id="A0AAV5TWP3"/>
<dbReference type="EMBL" id="BTSX01000005">
    <property type="protein sequence ID" value="GMS98881.1"/>
    <property type="molecule type" value="Genomic_DNA"/>
</dbReference>
<comment type="caution">
    <text evidence="1">The sequence shown here is derived from an EMBL/GenBank/DDBJ whole genome shotgun (WGS) entry which is preliminary data.</text>
</comment>
<keyword evidence="2" id="KW-1185">Reference proteome</keyword>
<proteinExistence type="predicted"/>
<accession>A0AAV5TWP3</accession>
<dbReference type="Proteomes" id="UP001432027">
    <property type="component" value="Unassembled WGS sequence"/>
</dbReference>
<feature type="non-terminal residue" evidence="1">
    <location>
        <position position="1"/>
    </location>
</feature>
<protein>
    <submittedName>
        <fullName evidence="1">Uncharacterized protein</fullName>
    </submittedName>
</protein>
<dbReference type="PANTHER" id="PTHR33939">
    <property type="entry name" value="PROTEIN CBG22215"/>
    <property type="match status" value="1"/>
</dbReference>
<name>A0AAV5TWP3_9BILA</name>
<evidence type="ECO:0000313" key="2">
    <source>
        <dbReference type="Proteomes" id="UP001432027"/>
    </source>
</evidence>
<dbReference type="PANTHER" id="PTHR33939:SF1">
    <property type="entry name" value="DUF4371 DOMAIN-CONTAINING PROTEIN"/>
    <property type="match status" value="1"/>
</dbReference>
<reference evidence="1" key="1">
    <citation type="submission" date="2023-10" db="EMBL/GenBank/DDBJ databases">
        <title>Genome assembly of Pristionchus species.</title>
        <authorList>
            <person name="Yoshida K."/>
            <person name="Sommer R.J."/>
        </authorList>
    </citation>
    <scope>NUCLEOTIDE SEQUENCE</scope>
    <source>
        <strain evidence="1">RS0144</strain>
    </source>
</reference>
<organism evidence="1 2">
    <name type="scientific">Pristionchus entomophagus</name>
    <dbReference type="NCBI Taxonomy" id="358040"/>
    <lineage>
        <taxon>Eukaryota</taxon>
        <taxon>Metazoa</taxon>
        <taxon>Ecdysozoa</taxon>
        <taxon>Nematoda</taxon>
        <taxon>Chromadorea</taxon>
        <taxon>Rhabditida</taxon>
        <taxon>Rhabditina</taxon>
        <taxon>Diplogasteromorpha</taxon>
        <taxon>Diplogasteroidea</taxon>
        <taxon>Neodiplogasteridae</taxon>
        <taxon>Pristionchus</taxon>
    </lineage>
</organism>
<gene>
    <name evidence="1" type="ORF">PENTCL1PPCAC_21056</name>
</gene>